<protein>
    <submittedName>
        <fullName evidence="2">ARC6/PARC6 family protein</fullName>
    </submittedName>
</protein>
<evidence type="ECO:0000313" key="3">
    <source>
        <dbReference type="Proteomes" id="UP001576774"/>
    </source>
</evidence>
<accession>A0ABV4X392</accession>
<name>A0ABV4X392_9CYAN</name>
<evidence type="ECO:0000259" key="1">
    <source>
        <dbReference type="Pfam" id="PF13355"/>
    </source>
</evidence>
<comment type="caution">
    <text evidence="2">The sequence shown here is derived from an EMBL/GenBank/DDBJ whole genome shotgun (WGS) entry which is preliminary data.</text>
</comment>
<dbReference type="EMBL" id="JBHFNQ010000080">
    <property type="protein sequence ID" value="MFB2877249.1"/>
    <property type="molecule type" value="Genomic_DNA"/>
</dbReference>
<evidence type="ECO:0000313" key="2">
    <source>
        <dbReference type="EMBL" id="MFB2877249.1"/>
    </source>
</evidence>
<dbReference type="Proteomes" id="UP001576774">
    <property type="component" value="Unassembled WGS sequence"/>
</dbReference>
<reference evidence="2 3" key="1">
    <citation type="submission" date="2024-09" db="EMBL/GenBank/DDBJ databases">
        <title>Floridaenema gen nov. (Aerosakkonemataceae, Aerosakkonematales ord. nov., Cyanobacteria) from benthic tropical and subtropical fresh waters, with the description of four new species.</title>
        <authorList>
            <person name="Moretto J.A."/>
            <person name="Berthold D.E."/>
            <person name="Lefler F.W."/>
            <person name="Huang I.-S."/>
            <person name="Laughinghouse H. IV."/>
        </authorList>
    </citation>
    <scope>NUCLEOTIDE SEQUENCE [LARGE SCALE GENOMIC DNA]</scope>
    <source>
        <strain evidence="2 3">BLCC-F46</strain>
    </source>
</reference>
<feature type="domain" description="Plastid division protein CDP1-like IMS" evidence="1">
    <location>
        <begin position="2"/>
        <end position="115"/>
    </location>
</feature>
<dbReference type="Pfam" id="PF13355">
    <property type="entry name" value="ARC6-like_IMS"/>
    <property type="match status" value="1"/>
</dbReference>
<dbReference type="RefSeq" id="WP_413270366.1">
    <property type="nucleotide sequence ID" value="NZ_JBHFNQ010000080.1"/>
</dbReference>
<proteinExistence type="predicted"/>
<keyword evidence="3" id="KW-1185">Reference proteome</keyword>
<gene>
    <name evidence="2" type="ORF">ACE1CC_10220</name>
</gene>
<sequence length="119" mass="13740">MNLVYTWLQAKPRIFAPPFDRQLVADLTTDERYTKTIAAIEGLQKDNAYYKYGPSEVEATGEFFSPESNQIIIGVKVTEDYTYYVNDQVVPSESKSGTQVYRLLFKLEDGRWKIAKTIR</sequence>
<dbReference type="InterPro" id="IPR025344">
    <property type="entry name" value="CDP1-like_IMS"/>
</dbReference>
<organism evidence="2 3">
    <name type="scientific">Floridaenema aerugineum BLCC-F46</name>
    <dbReference type="NCBI Taxonomy" id="3153654"/>
    <lineage>
        <taxon>Bacteria</taxon>
        <taxon>Bacillati</taxon>
        <taxon>Cyanobacteriota</taxon>
        <taxon>Cyanophyceae</taxon>
        <taxon>Oscillatoriophycideae</taxon>
        <taxon>Aerosakkonematales</taxon>
        <taxon>Aerosakkonemataceae</taxon>
        <taxon>Floridanema</taxon>
        <taxon>Floridanema aerugineum</taxon>
    </lineage>
</organism>